<dbReference type="Proteomes" id="UP000543804">
    <property type="component" value="Unassembled WGS sequence"/>
</dbReference>
<dbReference type="AlphaFoldDB" id="A0A848B6T1"/>
<dbReference type="RefSeq" id="WP_170078050.1">
    <property type="nucleotide sequence ID" value="NZ_JABAFA010000067.1"/>
</dbReference>
<evidence type="ECO:0000313" key="2">
    <source>
        <dbReference type="EMBL" id="NMD99860.1"/>
    </source>
</evidence>
<evidence type="ECO:0000313" key="3">
    <source>
        <dbReference type="Proteomes" id="UP000543804"/>
    </source>
</evidence>
<reference evidence="2 3" key="1">
    <citation type="submission" date="2020-04" db="EMBL/GenBank/DDBJ databases">
        <authorList>
            <person name="Hitch T.C.A."/>
            <person name="Wylensek D."/>
            <person name="Clavel T."/>
        </authorList>
    </citation>
    <scope>NUCLEOTIDE SEQUENCE [LARGE SCALE GENOMIC DNA]</scope>
    <source>
        <strain evidence="2 3">PG-130-P53-12</strain>
    </source>
</reference>
<name>A0A848B6T1_9FIRM</name>
<gene>
    <name evidence="2" type="ORF">HF878_10415</name>
</gene>
<proteinExistence type="predicted"/>
<organism evidence="2 3">
    <name type="scientific">Selenomonas bovis</name>
    <dbReference type="NCBI Taxonomy" id="416586"/>
    <lineage>
        <taxon>Bacteria</taxon>
        <taxon>Bacillati</taxon>
        <taxon>Bacillota</taxon>
        <taxon>Negativicutes</taxon>
        <taxon>Selenomonadales</taxon>
        <taxon>Selenomonadaceae</taxon>
        <taxon>Selenomonas</taxon>
    </lineage>
</organism>
<protein>
    <submittedName>
        <fullName evidence="2">Uncharacterized protein</fullName>
    </submittedName>
</protein>
<keyword evidence="1" id="KW-0472">Membrane</keyword>
<evidence type="ECO:0000256" key="1">
    <source>
        <dbReference type="SAM" id="Phobius"/>
    </source>
</evidence>
<keyword evidence="3" id="KW-1185">Reference proteome</keyword>
<feature type="transmembrane region" description="Helical" evidence="1">
    <location>
        <begin position="21"/>
        <end position="44"/>
    </location>
</feature>
<sequence length="50" mass="6230">MEKKLRKNQRDDRRFLWLAREVIEEALCFFGLLAWMGFLMYLFLEAVFER</sequence>
<keyword evidence="1" id="KW-0812">Transmembrane</keyword>
<keyword evidence="1" id="KW-1133">Transmembrane helix</keyword>
<dbReference type="EMBL" id="JABAFA010000067">
    <property type="protein sequence ID" value="NMD99860.1"/>
    <property type="molecule type" value="Genomic_DNA"/>
</dbReference>
<comment type="caution">
    <text evidence="2">The sequence shown here is derived from an EMBL/GenBank/DDBJ whole genome shotgun (WGS) entry which is preliminary data.</text>
</comment>
<accession>A0A848B6T1</accession>